<proteinExistence type="predicted"/>
<keyword evidence="1" id="KW-0175">Coiled coil</keyword>
<evidence type="ECO:0000256" key="2">
    <source>
        <dbReference type="SAM" id="MobiDB-lite"/>
    </source>
</evidence>
<organism evidence="4 5">
    <name type="scientific">Polypedilum vanderplanki</name>
    <name type="common">Sleeping chironomid midge</name>
    <dbReference type="NCBI Taxonomy" id="319348"/>
    <lineage>
        <taxon>Eukaryota</taxon>
        <taxon>Metazoa</taxon>
        <taxon>Ecdysozoa</taxon>
        <taxon>Arthropoda</taxon>
        <taxon>Hexapoda</taxon>
        <taxon>Insecta</taxon>
        <taxon>Pterygota</taxon>
        <taxon>Neoptera</taxon>
        <taxon>Endopterygota</taxon>
        <taxon>Diptera</taxon>
        <taxon>Nematocera</taxon>
        <taxon>Chironomoidea</taxon>
        <taxon>Chironomidae</taxon>
        <taxon>Chironominae</taxon>
        <taxon>Polypedilum</taxon>
        <taxon>Polypedilum</taxon>
    </lineage>
</organism>
<dbReference type="InterPro" id="IPR001849">
    <property type="entry name" value="PH_domain"/>
</dbReference>
<evidence type="ECO:0000259" key="3">
    <source>
        <dbReference type="PROSITE" id="PS50003"/>
    </source>
</evidence>
<evidence type="ECO:0000313" key="4">
    <source>
        <dbReference type="EMBL" id="KAG5674461.1"/>
    </source>
</evidence>
<dbReference type="EMBL" id="JADBJN010000002">
    <property type="protein sequence ID" value="KAG5674461.1"/>
    <property type="molecule type" value="Genomic_DNA"/>
</dbReference>
<feature type="compositionally biased region" description="Low complexity" evidence="2">
    <location>
        <begin position="72"/>
        <end position="81"/>
    </location>
</feature>
<feature type="region of interest" description="Disordered" evidence="2">
    <location>
        <begin position="19"/>
        <end position="51"/>
    </location>
</feature>
<feature type="coiled-coil region" evidence="1">
    <location>
        <begin position="199"/>
        <end position="233"/>
    </location>
</feature>
<dbReference type="SUPFAM" id="SSF50729">
    <property type="entry name" value="PH domain-like"/>
    <property type="match status" value="1"/>
</dbReference>
<protein>
    <recommendedName>
        <fullName evidence="3">PH domain-containing protein</fullName>
    </recommendedName>
</protein>
<dbReference type="PROSITE" id="PS50003">
    <property type="entry name" value="PH_DOMAIN"/>
    <property type="match status" value="1"/>
</dbReference>
<dbReference type="AlphaFoldDB" id="A0A9J6BY41"/>
<dbReference type="OrthoDB" id="6431443at2759"/>
<feature type="compositionally biased region" description="Basic and acidic residues" evidence="2">
    <location>
        <begin position="19"/>
        <end position="34"/>
    </location>
</feature>
<sequence>MNENANTFSPDPYLMTVQQKRDFFERTSHSEYRQKQPMSKSSSVSSLPTYNLNRKNSESPVFVSFEKSPSLSSAKSKLSNSTPIPASRDSKKKVFNSPPKIIDNSYSVSHIVNNLNSKSESTSNSQKSAQTIITPIISKSNDASSSSLSMKEFNEVFKDLDKFIGKELNEIECRKRLGMIQKSNILKELHDRENTRSYEENIINSLKKLKDDINEIKENQKGFEEKMRKHELNQIYVKKKNDFDLGEKHREIEKMKELTTKLAPIENKNVTEVLPKKVSSQEIFKSTVELPMKLKLQENENIIIEKPKKDSLQEKEVQYIKRVLTPTSAYSKTSRDEKLGNVRNSKKQSLSITSSNSSIITESGFSSHERIKKLEIEIFKEETLMVKINRILETVKNIDERNVAEIVNMERHYLVASNRLQSALAKLKNLKNQYEPIHLPRFNRKGQLFVSCIMLEIKSSYFQRTTPTRNEFLVALLKHEDIVIATNPVRIQDDVRILKFPERFSIPDIYMDFDICLKMEIYGTTFWRRNTSVRDTILKKYGFVTFTLADTGNKSKRFSLIEVLQSDNVPIRSKVMMKISQKITTDIKYKGILYIKLQDIWHETTAQLNGHLLEFQFQKKQIGTEYIRSQETMLLDLYNADCDAVIQFDSNRISERPFSFLLKFNHYVDVTNFYIMVAADSEDSFAEWINAINKVLILIK</sequence>
<comment type="caution">
    <text evidence="4">The sequence shown here is derived from an EMBL/GenBank/DDBJ whole genome shotgun (WGS) entry which is preliminary data.</text>
</comment>
<evidence type="ECO:0000256" key="1">
    <source>
        <dbReference type="SAM" id="Coils"/>
    </source>
</evidence>
<evidence type="ECO:0000313" key="5">
    <source>
        <dbReference type="Proteomes" id="UP001107558"/>
    </source>
</evidence>
<feature type="domain" description="PH" evidence="3">
    <location>
        <begin position="586"/>
        <end position="697"/>
    </location>
</feature>
<dbReference type="Proteomes" id="UP001107558">
    <property type="component" value="Chromosome 2"/>
</dbReference>
<reference evidence="4" key="1">
    <citation type="submission" date="2021-03" db="EMBL/GenBank/DDBJ databases">
        <title>Chromosome level genome of the anhydrobiotic midge Polypedilum vanderplanki.</title>
        <authorList>
            <person name="Yoshida Y."/>
            <person name="Kikawada T."/>
            <person name="Gusev O."/>
        </authorList>
    </citation>
    <scope>NUCLEOTIDE SEQUENCE</scope>
    <source>
        <strain evidence="4">NIAS01</strain>
        <tissue evidence="4">Whole body or cell culture</tissue>
    </source>
</reference>
<gene>
    <name evidence="4" type="ORF">PVAND_004431</name>
</gene>
<keyword evidence="5" id="KW-1185">Reference proteome</keyword>
<name>A0A9J6BY41_POLVA</name>
<feature type="region of interest" description="Disordered" evidence="2">
    <location>
        <begin position="72"/>
        <end position="99"/>
    </location>
</feature>
<accession>A0A9J6BY41</accession>